<dbReference type="EMBL" id="MK072384">
    <property type="protein sequence ID" value="AYV82714.1"/>
    <property type="molecule type" value="Genomic_DNA"/>
</dbReference>
<organism evidence="2">
    <name type="scientific">Hyperionvirus sp</name>
    <dbReference type="NCBI Taxonomy" id="2487770"/>
    <lineage>
        <taxon>Viruses</taxon>
        <taxon>Varidnaviria</taxon>
        <taxon>Bamfordvirae</taxon>
        <taxon>Nucleocytoviricota</taxon>
        <taxon>Megaviricetes</taxon>
        <taxon>Imitervirales</taxon>
        <taxon>Mimiviridae</taxon>
        <taxon>Klosneuvirinae</taxon>
    </lineage>
</organism>
<reference evidence="2" key="1">
    <citation type="submission" date="2018-10" db="EMBL/GenBank/DDBJ databases">
        <title>Hidden diversity of soil giant viruses.</title>
        <authorList>
            <person name="Schulz F."/>
            <person name="Alteio L."/>
            <person name="Goudeau D."/>
            <person name="Ryan E.M."/>
            <person name="Malmstrom R.R."/>
            <person name="Blanchard J."/>
            <person name="Woyke T."/>
        </authorList>
    </citation>
    <scope>NUCLEOTIDE SEQUENCE</scope>
    <source>
        <strain evidence="2">HYV1</strain>
    </source>
</reference>
<evidence type="ECO:0008006" key="3">
    <source>
        <dbReference type="Google" id="ProtNLM"/>
    </source>
</evidence>
<name>A0A3G5A867_9VIRU</name>
<sequence>MASGFMPSVGRMPTTFHTFPGAFVLTFDDTKSPFGSLPPGMPSMFPMPMMSPMPMPMPAGMSPMHLPASPMPSDTLPHFEACRGYVRGCQMTAATLSDIHRHQLDCPLFLEPSSRCKWQCGFTPKTLRERRDHQMACGDHSRRVRKDAKDLREHQMVCEDLSRRTRKEAVHKHTAHAAPAATAPRTIRDPRPSPPMKAMPATPATPAVPEVKHRVEMCLGHVRGCRTTTRTVEEMKLHQFDCRFFLGPGSKCLKTTCTYIPLTLRDRQEHQTECLRPRPRKDVRECRGKDFGCTVTADSIGEILAHQHTCHSHRLYRQSQKSDAKTAKPTAKPAGAKTTAAAPASPRLPELDTAL</sequence>
<protein>
    <recommendedName>
        <fullName evidence="3">TRAF-type domain-containing protein</fullName>
    </recommendedName>
</protein>
<feature type="compositionally biased region" description="Low complexity" evidence="1">
    <location>
        <begin position="327"/>
        <end position="345"/>
    </location>
</feature>
<evidence type="ECO:0000313" key="2">
    <source>
        <dbReference type="EMBL" id="AYV82714.1"/>
    </source>
</evidence>
<proteinExistence type="predicted"/>
<feature type="region of interest" description="Disordered" evidence="1">
    <location>
        <begin position="315"/>
        <end position="355"/>
    </location>
</feature>
<accession>A0A3G5A867</accession>
<evidence type="ECO:0000256" key="1">
    <source>
        <dbReference type="SAM" id="MobiDB-lite"/>
    </source>
</evidence>
<gene>
    <name evidence="2" type="ORF">Hyperionvirus2_82</name>
</gene>
<feature type="region of interest" description="Disordered" evidence="1">
    <location>
        <begin position="172"/>
        <end position="207"/>
    </location>
</feature>
<feature type="compositionally biased region" description="Low complexity" evidence="1">
    <location>
        <begin position="198"/>
        <end position="207"/>
    </location>
</feature>